<evidence type="ECO:0000256" key="2">
    <source>
        <dbReference type="ARBA" id="ARBA00022723"/>
    </source>
</evidence>
<feature type="compositionally biased region" description="Basic and acidic residues" evidence="6">
    <location>
        <begin position="487"/>
        <end position="510"/>
    </location>
</feature>
<feature type="domain" description="Zinc finger PHD-type" evidence="7">
    <location>
        <begin position="283"/>
        <end position="349"/>
    </location>
</feature>
<dbReference type="SMART" id="SM00249">
    <property type="entry name" value="PHD"/>
    <property type="match status" value="3"/>
</dbReference>
<evidence type="ECO:0000313" key="8">
    <source>
        <dbReference type="EMBL" id="KAF5728436.1"/>
    </source>
</evidence>
<dbReference type="AlphaFoldDB" id="A0A7J7C3T9"/>
<sequence>MASSDDDSEEEVMEVMNYYFEDDRGEPFSFYRLPLQCSESDRVEGEKKQVSLRGEADNGLRKIWCQVKAWKFDLLNAVPEISVLSKDKKWIKLGKPRKSYEETSIRTILITLHFIHYVRRNPEASPKSVWDYLSRVFGWYEVRPSQDDLVKHTALIRGAVKRDDALAKSKFLHAFLEKPGSMHDEDFQPTHRPGFIVNDMDEDIADDADDDGANEDDELFDSVCAFCDNGGELLCCDGKCMRSFHATEEAGEESMCVSLGFSIPQVEAMQKFFCKNCEYNQHQCFACGKLGSSEKSSSAEVFRCVSATCGLFYHPHCVAVLLHSGDEVAAIELQKKIATGESFTCPIHKCCACGLGEDKKVSELQFAICRRCPTSYHQKCLPREIALEDIEEEDIITRAWKDLLPNRILIYCLKHEIDEELGTPIRDHIIFPSVGEKKSNLKRKIKQESGLLKSQGKILQKNRSFSSEESFGGMARKVTKELPSAVKKGEATHGNKRLPHEPDSLRKVRGNDASQKFAKRIKKSVPADASIPSLGDRLFNLMTQGSEKVVAQQDTPDGNKTAAKKPTAKEIDHQLPPLDVDTERRLSDLIKKSETSITMESVVKKHKMPSTHKYSARYVVDKTITTGKVEGSVEAVRAALQKLENGCSIEDAKVVCEPEILSQVSKWRDKLQVYLAPFLNGPRYTSFGRHFTKVDKLEAIVEKLQCYVEDGDMIVDFCCGANDFSCLLKRKLDASGKKKCSYQNYDIMPAQNDFNFKRRDWMTVPREDLPQGSRLIMGLNPPFGVRGALANKFIDKALEFCPKLLILIVPPETERLDKKGPYDLVWEDAQLLSGKSFYLPGSVDENDKRMDQWNLTAPPLYLWSRRAKSAHHRAIALKHGHLSRKEESHLVDQHLQTEVSNHLNEDDGCYGNTSVLSHDIPMDIDEPEEFRFGIPAADRQRQSSTHNNCSRESQGDQNHGKNPSIGISKKEILSKENSGRQMDEKSPEDKKNGGRSPVSEVYKGNFRSEFLETPLHVEVGEHGYQRFDHPVSSSPVCSETAYASNRASIFDDFSRKYGMNHDEPYSSRTESPTVSSHLAKPFSGHTTNGAEGFGHQSHVRESELQSRYQYGQDATDPIYRDLGDLGYGQIGSQLPTSYSHVGPVAASYLMNMSVTQRYAPRLDEMNHPRMPTLGSEPPPIVNRNEMFDPRAPQRHFQDGSMGFPRGPHNPIPHPDNSNGWLN</sequence>
<feature type="compositionally biased region" description="Polar residues" evidence="6">
    <location>
        <begin position="942"/>
        <end position="961"/>
    </location>
</feature>
<dbReference type="CDD" id="cd15566">
    <property type="entry name" value="PHD3_NSD"/>
    <property type="match status" value="1"/>
</dbReference>
<feature type="compositionally biased region" description="Polar residues" evidence="6">
    <location>
        <begin position="1066"/>
        <end position="1076"/>
    </location>
</feature>
<dbReference type="OrthoDB" id="21264at2759"/>
<name>A0A7J7C3T9_TRIWF</name>
<accession>A0A7J7C3T9</accession>
<organism evidence="8 9">
    <name type="scientific">Tripterygium wilfordii</name>
    <name type="common">Thunder God vine</name>
    <dbReference type="NCBI Taxonomy" id="458696"/>
    <lineage>
        <taxon>Eukaryota</taxon>
        <taxon>Viridiplantae</taxon>
        <taxon>Streptophyta</taxon>
        <taxon>Embryophyta</taxon>
        <taxon>Tracheophyta</taxon>
        <taxon>Spermatophyta</taxon>
        <taxon>Magnoliopsida</taxon>
        <taxon>eudicotyledons</taxon>
        <taxon>Gunneridae</taxon>
        <taxon>Pentapetalae</taxon>
        <taxon>rosids</taxon>
        <taxon>fabids</taxon>
        <taxon>Celastrales</taxon>
        <taxon>Celastraceae</taxon>
        <taxon>Tripterygium</taxon>
    </lineage>
</organism>
<dbReference type="InterPro" id="IPR001965">
    <property type="entry name" value="Znf_PHD"/>
</dbReference>
<dbReference type="InterPro" id="IPR058939">
    <property type="entry name" value="Mtase_EDM2"/>
</dbReference>
<dbReference type="Gene3D" id="3.30.40.10">
    <property type="entry name" value="Zinc/RING finger domain, C3HC4 (zinc finger)"/>
    <property type="match status" value="2"/>
</dbReference>
<reference evidence="8 9" key="1">
    <citation type="journal article" date="2020" name="Nat. Commun.">
        <title>Genome of Tripterygium wilfordii and identification of cytochrome P450 involved in triptolide biosynthesis.</title>
        <authorList>
            <person name="Tu L."/>
            <person name="Su P."/>
            <person name="Zhang Z."/>
            <person name="Gao L."/>
            <person name="Wang J."/>
            <person name="Hu T."/>
            <person name="Zhou J."/>
            <person name="Zhang Y."/>
            <person name="Zhao Y."/>
            <person name="Liu Y."/>
            <person name="Song Y."/>
            <person name="Tong Y."/>
            <person name="Lu Y."/>
            <person name="Yang J."/>
            <person name="Xu C."/>
            <person name="Jia M."/>
            <person name="Peters R.J."/>
            <person name="Huang L."/>
            <person name="Gao W."/>
        </authorList>
    </citation>
    <scope>NUCLEOTIDE SEQUENCE [LARGE SCALE GENOMIC DNA]</scope>
    <source>
        <strain evidence="9">cv. XIE 37</strain>
        <tissue evidence="8">Leaf</tissue>
    </source>
</reference>
<keyword evidence="5" id="KW-0539">Nucleus</keyword>
<evidence type="ECO:0000259" key="7">
    <source>
        <dbReference type="SMART" id="SM00249"/>
    </source>
</evidence>
<dbReference type="Pfam" id="PF12047">
    <property type="entry name" value="DNMT1-RFD"/>
    <property type="match status" value="1"/>
</dbReference>
<evidence type="ECO:0000256" key="6">
    <source>
        <dbReference type="SAM" id="MobiDB-lite"/>
    </source>
</evidence>
<dbReference type="InParanoid" id="A0A7J7C3T9"/>
<dbReference type="GO" id="GO:0005634">
    <property type="term" value="C:nucleus"/>
    <property type="evidence" value="ECO:0007669"/>
    <property type="project" value="UniProtKB-SubCell"/>
</dbReference>
<comment type="subcellular location">
    <subcellularLocation>
        <location evidence="1">Nucleus</location>
    </subcellularLocation>
</comment>
<dbReference type="EMBL" id="JAAARO010000021">
    <property type="protein sequence ID" value="KAF5728436.1"/>
    <property type="molecule type" value="Genomic_DNA"/>
</dbReference>
<feature type="region of interest" description="Disordered" evidence="6">
    <location>
        <begin position="937"/>
        <end position="1001"/>
    </location>
</feature>
<evidence type="ECO:0000256" key="5">
    <source>
        <dbReference type="ARBA" id="ARBA00023242"/>
    </source>
</evidence>
<evidence type="ECO:0000256" key="4">
    <source>
        <dbReference type="ARBA" id="ARBA00022833"/>
    </source>
</evidence>
<dbReference type="Proteomes" id="UP000593562">
    <property type="component" value="Unassembled WGS sequence"/>
</dbReference>
<feature type="compositionally biased region" description="Basic and acidic residues" evidence="6">
    <location>
        <begin position="968"/>
        <end position="992"/>
    </location>
</feature>
<dbReference type="InterPro" id="IPR055198">
    <property type="entry name" value="NSD_PHD"/>
</dbReference>
<dbReference type="GO" id="GO:0008270">
    <property type="term" value="F:zinc ion binding"/>
    <property type="evidence" value="ECO:0007669"/>
    <property type="project" value="UniProtKB-KW"/>
</dbReference>
<dbReference type="PANTHER" id="PTHR46235:SF3">
    <property type="entry name" value="PHD FINGER-CONTAINING PROTEIN DDB_G0268158"/>
    <property type="match status" value="1"/>
</dbReference>
<dbReference type="Pfam" id="PF26055">
    <property type="entry name" value="Mtase_EDM2"/>
    <property type="match status" value="1"/>
</dbReference>
<proteinExistence type="predicted"/>
<dbReference type="Pfam" id="PF22908">
    <property type="entry name" value="PHD_NSD"/>
    <property type="match status" value="1"/>
</dbReference>
<keyword evidence="2" id="KW-0479">Metal-binding</keyword>
<keyword evidence="4" id="KW-0862">Zinc</keyword>
<gene>
    <name evidence="8" type="ORF">HS088_TW21G00583</name>
</gene>
<keyword evidence="9" id="KW-1185">Reference proteome</keyword>
<feature type="region of interest" description="Disordered" evidence="6">
    <location>
        <begin position="1190"/>
        <end position="1222"/>
    </location>
</feature>
<dbReference type="FunCoup" id="A0A7J7C3T9">
    <property type="interactions" value="2499"/>
</dbReference>
<evidence type="ECO:0000256" key="1">
    <source>
        <dbReference type="ARBA" id="ARBA00004123"/>
    </source>
</evidence>
<comment type="caution">
    <text evidence="8">The sequence shown here is derived from an EMBL/GenBank/DDBJ whole genome shotgun (WGS) entry which is preliminary data.</text>
</comment>
<feature type="domain" description="Zinc finger PHD-type" evidence="7">
    <location>
        <begin position="223"/>
        <end position="278"/>
    </location>
</feature>
<feature type="domain" description="Zinc finger PHD-type" evidence="7">
    <location>
        <begin position="350"/>
        <end position="416"/>
    </location>
</feature>
<dbReference type="CDD" id="cd15565">
    <property type="entry name" value="PHD2_NSD"/>
    <property type="match status" value="1"/>
</dbReference>
<dbReference type="InterPro" id="IPR022702">
    <property type="entry name" value="Cytosine_MeTrfase1_RFD"/>
</dbReference>
<feature type="region of interest" description="Disordered" evidence="6">
    <location>
        <begin position="486"/>
        <end position="523"/>
    </location>
</feature>
<dbReference type="PANTHER" id="PTHR46235">
    <property type="entry name" value="PHD FINGER-CONTAINING PROTEIN DDB_G0268158"/>
    <property type="match status" value="1"/>
</dbReference>
<keyword evidence="3" id="KW-0863">Zinc-finger</keyword>
<protein>
    <recommendedName>
        <fullName evidence="7">Zinc finger PHD-type domain-containing protein</fullName>
    </recommendedName>
</protein>
<evidence type="ECO:0000313" key="9">
    <source>
        <dbReference type="Proteomes" id="UP000593562"/>
    </source>
</evidence>
<feature type="region of interest" description="Disordered" evidence="6">
    <location>
        <begin position="1062"/>
        <end position="1105"/>
    </location>
</feature>
<dbReference type="InterPro" id="IPR013083">
    <property type="entry name" value="Znf_RING/FYVE/PHD"/>
</dbReference>
<evidence type="ECO:0000256" key="3">
    <source>
        <dbReference type="ARBA" id="ARBA00022771"/>
    </source>
</evidence>